<dbReference type="SUPFAM" id="SSF75169">
    <property type="entry name" value="DsrEFH-like"/>
    <property type="match status" value="1"/>
</dbReference>
<keyword evidence="3" id="KW-1185">Reference proteome</keyword>
<dbReference type="PANTHER" id="PTHR37691:SF1">
    <property type="entry name" value="BLR3518 PROTEIN"/>
    <property type="match status" value="1"/>
</dbReference>
<dbReference type="Proteomes" id="UP000255024">
    <property type="component" value="Unassembled WGS sequence"/>
</dbReference>
<dbReference type="EMBL" id="CP068108">
    <property type="protein sequence ID" value="QQT99653.1"/>
    <property type="molecule type" value="Genomic_DNA"/>
</dbReference>
<organism evidence="2 3">
    <name type="scientific">Myroides odoratus</name>
    <name type="common">Flavobacterium odoratum</name>
    <dbReference type="NCBI Taxonomy" id="256"/>
    <lineage>
        <taxon>Bacteria</taxon>
        <taxon>Pseudomonadati</taxon>
        <taxon>Bacteroidota</taxon>
        <taxon>Flavobacteriia</taxon>
        <taxon>Flavobacteriales</taxon>
        <taxon>Flavobacteriaceae</taxon>
        <taxon>Myroides</taxon>
    </lineage>
</organism>
<dbReference type="Proteomes" id="UP000596202">
    <property type="component" value="Chromosome"/>
</dbReference>
<evidence type="ECO:0000313" key="4">
    <source>
        <dbReference type="Proteomes" id="UP000596202"/>
    </source>
</evidence>
<dbReference type="InterPro" id="IPR027396">
    <property type="entry name" value="DsrEFH-like"/>
</dbReference>
<dbReference type="GeneID" id="93529174"/>
<protein>
    <submittedName>
        <fullName evidence="1">DsrE family protein</fullName>
    </submittedName>
</protein>
<dbReference type="AlphaFoldDB" id="A0A378RRC5"/>
<reference evidence="2 3" key="1">
    <citation type="submission" date="2018-06" db="EMBL/GenBank/DDBJ databases">
        <authorList>
            <consortium name="Pathogen Informatics"/>
            <person name="Doyle S."/>
        </authorList>
    </citation>
    <scope>NUCLEOTIDE SEQUENCE [LARGE SCALE GENOMIC DNA]</scope>
    <source>
        <strain evidence="2 3">NCTC11179</strain>
    </source>
</reference>
<sequence length="120" mass="13634">MNTGKKHRVVFQMNTENINEQNALMTYVTNVINHWGNDVEIHVVVHGPAIGMVRKTKTMVGDALKQAIQKGVQFFACENTIRVRQIEKDDIIEHVAYVPSGLIAIIEKQEEGWAYIKCNL</sequence>
<dbReference type="EMBL" id="UGQL01000002">
    <property type="protein sequence ID" value="STZ69033.1"/>
    <property type="molecule type" value="Genomic_DNA"/>
</dbReference>
<accession>A0A378RRC5</accession>
<evidence type="ECO:0000313" key="3">
    <source>
        <dbReference type="Proteomes" id="UP000255024"/>
    </source>
</evidence>
<dbReference type="Pfam" id="PF02635">
    <property type="entry name" value="DsrE"/>
    <property type="match status" value="1"/>
</dbReference>
<dbReference type="InterPro" id="IPR003787">
    <property type="entry name" value="Sulphur_relay_DsrE/F-like"/>
</dbReference>
<name>A0A378RRC5_MYROD</name>
<gene>
    <name evidence="1" type="ORF">I6I88_15960</name>
    <name evidence="2" type="ORF">NCTC11179_02523</name>
</gene>
<proteinExistence type="predicted"/>
<dbReference type="PANTHER" id="PTHR37691">
    <property type="entry name" value="BLR3518 PROTEIN"/>
    <property type="match status" value="1"/>
</dbReference>
<dbReference type="RefSeq" id="WP_002987859.1">
    <property type="nucleotide sequence ID" value="NZ_CP068107.1"/>
</dbReference>
<reference evidence="1 4" key="2">
    <citation type="submission" date="2021-01" db="EMBL/GenBank/DDBJ databases">
        <title>FDA dAtabase for Regulatory Grade micrObial Sequences (FDA-ARGOS): Supporting development and validation of Infectious Disease Dx tests.</title>
        <authorList>
            <person name="Sproer C."/>
            <person name="Gronow S."/>
            <person name="Severitt S."/>
            <person name="Schroder I."/>
            <person name="Tallon L."/>
            <person name="Sadzewicz L."/>
            <person name="Zhao X."/>
            <person name="Boylan J."/>
            <person name="Ott S."/>
            <person name="Bowen H."/>
            <person name="Vavikolanu K."/>
            <person name="Mehta A."/>
            <person name="Aluvathingal J."/>
            <person name="Nadendla S."/>
            <person name="Lowell S."/>
            <person name="Myers T."/>
            <person name="Yan Y."/>
            <person name="Sichtig H."/>
        </authorList>
    </citation>
    <scope>NUCLEOTIDE SEQUENCE [LARGE SCALE GENOMIC DNA]</scope>
    <source>
        <strain evidence="1 4">FDAARGOS_1131</strain>
    </source>
</reference>
<dbReference type="OrthoDB" id="678766at2"/>
<evidence type="ECO:0000313" key="2">
    <source>
        <dbReference type="EMBL" id="STZ69033.1"/>
    </source>
</evidence>
<evidence type="ECO:0000313" key="1">
    <source>
        <dbReference type="EMBL" id="QQT99653.1"/>
    </source>
</evidence>
<dbReference type="Gene3D" id="3.40.1260.10">
    <property type="entry name" value="DsrEFH-like"/>
    <property type="match status" value="1"/>
</dbReference>